<evidence type="ECO:0000256" key="2">
    <source>
        <dbReference type="ARBA" id="ARBA00006222"/>
    </source>
</evidence>
<dbReference type="InterPro" id="IPR038189">
    <property type="entry name" value="Cdc37_Hsp90-bd_sf"/>
</dbReference>
<keyword evidence="3" id="KW-0963">Cytoplasm</keyword>
<comment type="subcellular location">
    <subcellularLocation>
        <location evidence="1">Cytoplasm</location>
    </subcellularLocation>
</comment>
<dbReference type="GO" id="GO:0006457">
    <property type="term" value="P:protein folding"/>
    <property type="evidence" value="ECO:0007669"/>
    <property type="project" value="TreeGrafter"/>
</dbReference>
<feature type="region of interest" description="Disordered" evidence="6">
    <location>
        <begin position="313"/>
        <end position="333"/>
    </location>
</feature>
<evidence type="ECO:0000256" key="1">
    <source>
        <dbReference type="ARBA" id="ARBA00004496"/>
    </source>
</evidence>
<feature type="compositionally biased region" description="Acidic residues" evidence="6">
    <location>
        <begin position="588"/>
        <end position="597"/>
    </location>
</feature>
<dbReference type="SMART" id="SM01071">
    <property type="entry name" value="CDC37_N"/>
    <property type="match status" value="1"/>
</dbReference>
<name>A0A816C595_ADIRI</name>
<reference evidence="10" key="1">
    <citation type="submission" date="2021-02" db="EMBL/GenBank/DDBJ databases">
        <authorList>
            <person name="Nowell W R."/>
        </authorList>
    </citation>
    <scope>NUCLEOTIDE SEQUENCE</scope>
</reference>
<evidence type="ECO:0000259" key="8">
    <source>
        <dbReference type="SMART" id="SM01070"/>
    </source>
</evidence>
<accession>A0A816C595</accession>
<dbReference type="SMART" id="SM01069">
    <property type="entry name" value="CDC37_C"/>
    <property type="match status" value="1"/>
</dbReference>
<evidence type="ECO:0000313" key="11">
    <source>
        <dbReference type="Proteomes" id="UP000663828"/>
    </source>
</evidence>
<feature type="region of interest" description="Disordered" evidence="6">
    <location>
        <begin position="582"/>
        <end position="624"/>
    </location>
</feature>
<organism evidence="10 11">
    <name type="scientific">Adineta ricciae</name>
    <name type="common">Rotifer</name>
    <dbReference type="NCBI Taxonomy" id="249248"/>
    <lineage>
        <taxon>Eukaryota</taxon>
        <taxon>Metazoa</taxon>
        <taxon>Spiralia</taxon>
        <taxon>Gnathifera</taxon>
        <taxon>Rotifera</taxon>
        <taxon>Eurotatoria</taxon>
        <taxon>Bdelloidea</taxon>
        <taxon>Adinetida</taxon>
        <taxon>Adinetidae</taxon>
        <taxon>Adineta</taxon>
    </lineage>
</organism>
<dbReference type="AlphaFoldDB" id="A0A816C595"/>
<dbReference type="InterPro" id="IPR004918">
    <property type="entry name" value="Cdc37"/>
</dbReference>
<dbReference type="Pfam" id="PF03234">
    <property type="entry name" value="CDC37_N"/>
    <property type="match status" value="1"/>
</dbReference>
<dbReference type="GO" id="GO:0005737">
    <property type="term" value="C:cytoplasm"/>
    <property type="evidence" value="ECO:0007669"/>
    <property type="project" value="UniProtKB-SubCell"/>
</dbReference>
<dbReference type="InterPro" id="IPR013855">
    <property type="entry name" value="Cdc37_N_dom"/>
</dbReference>
<dbReference type="Proteomes" id="UP000663828">
    <property type="component" value="Unassembled WGS sequence"/>
</dbReference>
<dbReference type="Gene3D" id="1.20.58.610">
    <property type="entry name" value="Cdc37, Hsp90 binding domain"/>
    <property type="match status" value="1"/>
</dbReference>
<feature type="domain" description="Cdc37 Hsp90 binding" evidence="8">
    <location>
        <begin position="360"/>
        <end position="519"/>
    </location>
</feature>
<evidence type="ECO:0000256" key="3">
    <source>
        <dbReference type="ARBA" id="ARBA00022490"/>
    </source>
</evidence>
<feature type="compositionally biased region" description="Low complexity" evidence="6">
    <location>
        <begin position="598"/>
        <end position="608"/>
    </location>
</feature>
<keyword evidence="4" id="KW-0143">Chaperone</keyword>
<dbReference type="GO" id="GO:0050821">
    <property type="term" value="P:protein stabilization"/>
    <property type="evidence" value="ECO:0007669"/>
    <property type="project" value="TreeGrafter"/>
</dbReference>
<evidence type="ECO:0000313" key="10">
    <source>
        <dbReference type="EMBL" id="CAF1618497.1"/>
    </source>
</evidence>
<dbReference type="GO" id="GO:0031072">
    <property type="term" value="F:heat shock protein binding"/>
    <property type="evidence" value="ECO:0007669"/>
    <property type="project" value="TreeGrafter"/>
</dbReference>
<dbReference type="InterPro" id="IPR013873">
    <property type="entry name" value="Cdc37_C"/>
</dbReference>
<gene>
    <name evidence="10" type="ORF">XAT740_LOCUS49903</name>
</gene>
<comment type="similarity">
    <text evidence="2">Belongs to the CDC37 family.</text>
</comment>
<protein>
    <recommendedName>
        <fullName evidence="5">Hsp90 chaperone protein kinase-targeting subunit</fullName>
    </recommendedName>
</protein>
<dbReference type="Pfam" id="PF08565">
    <property type="entry name" value="CDC37_M"/>
    <property type="match status" value="1"/>
</dbReference>
<dbReference type="EMBL" id="CAJNOR010007507">
    <property type="protein sequence ID" value="CAF1618497.1"/>
    <property type="molecule type" value="Genomic_DNA"/>
</dbReference>
<evidence type="ECO:0000256" key="6">
    <source>
        <dbReference type="SAM" id="MobiDB-lite"/>
    </source>
</evidence>
<evidence type="ECO:0000256" key="5">
    <source>
        <dbReference type="ARBA" id="ARBA00031396"/>
    </source>
</evidence>
<feature type="domain" description="Cdc37 C-terminal" evidence="7">
    <location>
        <begin position="523"/>
        <end position="612"/>
    </location>
</feature>
<dbReference type="FunFam" id="1.20.58.610:FF:000001">
    <property type="entry name" value="Hsp90 co-chaperone Cdc37-like 1"/>
    <property type="match status" value="1"/>
</dbReference>
<feature type="compositionally biased region" description="Basic and acidic residues" evidence="6">
    <location>
        <begin position="610"/>
        <end position="624"/>
    </location>
</feature>
<dbReference type="Gene3D" id="6.10.140.250">
    <property type="match status" value="1"/>
</dbReference>
<dbReference type="SMART" id="SM01070">
    <property type="entry name" value="CDC37_M"/>
    <property type="match status" value="1"/>
</dbReference>
<sequence length="624" mass="73450">MFKRKLIALDYGKDYNPQDENQFRHMVVWLEDMKIRLYPIDERQNLRDTQAPQWEQVLSKYLQDLKFPYNNETIKDRVVVSDWLIGCAIRFEYGDNVDKYKTVSLNGQQNNHTSSNPNENPLEKIDFASEEFRNGMLKICELLQIPTKTNDTTAILRAVSKVITTKLSKEALEKSQIKEQGSGVDFSIEQMPLGFDTSDKIINEAAKVLRLLYIQDLRTLQTKINETIKTLRISIMTKPLNYNKWKKIEVSDDEDDTHPNIDTPSLFRWRHQARVERREQRLEEQKDHEKKHKELLERRKKFNEKLKKLENEKGDVSTLKSEREALEKEEREWKNKDDEIQKQERIRPLDVDDLTHEGKSKTSINKKVTEDRPQNMTEEEQAEYYKKFIDKHRDNVKKYGMFRNYDDTQRFLEEHLELVCEETANYLVVWCIDLEMEEKHSLMEHVSHQTMIMQFILELSKSLKIDPRQCVRPFFQRMKTADEQYKQGFFDELNAFRERVQTRAKQKLADAIKEYEEEERQKRLGPGGLDPVEVMESLPKELQECFESRDVAKLQEVLSKMPREEASQHLDRCIKSGLWVPNAKDAAGDGEDEEEAVDTAAAAAASEPTSEEKVTEDVGKLNVD</sequence>
<dbReference type="Pfam" id="PF10036">
    <property type="entry name" value="RLL"/>
    <property type="match status" value="1"/>
</dbReference>
<comment type="caution">
    <text evidence="10">The sequence shown here is derived from an EMBL/GenBank/DDBJ whole genome shotgun (WGS) entry which is preliminary data.</text>
</comment>
<proteinExistence type="inferred from homology"/>
<dbReference type="PANTHER" id="PTHR12800:SF4">
    <property type="entry name" value="HSP90 CO-CHAPERONE CDC37"/>
    <property type="match status" value="1"/>
</dbReference>
<dbReference type="Pfam" id="PF08564">
    <property type="entry name" value="CDC37_C"/>
    <property type="match status" value="1"/>
</dbReference>
<evidence type="ECO:0000256" key="4">
    <source>
        <dbReference type="ARBA" id="ARBA00023186"/>
    </source>
</evidence>
<evidence type="ECO:0000259" key="7">
    <source>
        <dbReference type="SMART" id="SM01069"/>
    </source>
</evidence>
<dbReference type="GO" id="GO:0051087">
    <property type="term" value="F:protein-folding chaperone binding"/>
    <property type="evidence" value="ECO:0007669"/>
    <property type="project" value="TreeGrafter"/>
</dbReference>
<evidence type="ECO:0000259" key="9">
    <source>
        <dbReference type="SMART" id="SM01071"/>
    </source>
</evidence>
<dbReference type="PANTHER" id="PTHR12800">
    <property type="entry name" value="CDC37-RELATED"/>
    <property type="match status" value="1"/>
</dbReference>
<dbReference type="GO" id="GO:0051082">
    <property type="term" value="F:unfolded protein binding"/>
    <property type="evidence" value="ECO:0007669"/>
    <property type="project" value="TreeGrafter"/>
</dbReference>
<dbReference type="InterPro" id="IPR013874">
    <property type="entry name" value="Cdc37_Hsp90-bd"/>
</dbReference>
<dbReference type="SUPFAM" id="SSF101391">
    <property type="entry name" value="Hsp90 co-chaperone CDC37"/>
    <property type="match status" value="1"/>
</dbReference>
<dbReference type="GO" id="GO:0019901">
    <property type="term" value="F:protein kinase binding"/>
    <property type="evidence" value="ECO:0007669"/>
    <property type="project" value="InterPro"/>
</dbReference>
<dbReference type="InterPro" id="IPR019265">
    <property type="entry name" value="RTRAF"/>
</dbReference>
<feature type="domain" description="Cdc37 N-terminal" evidence="9">
    <location>
        <begin position="239"/>
        <end position="362"/>
    </location>
</feature>
<keyword evidence="11" id="KW-1185">Reference proteome</keyword>